<dbReference type="SUPFAM" id="SSF48452">
    <property type="entry name" value="TPR-like"/>
    <property type="match status" value="1"/>
</dbReference>
<gene>
    <name evidence="2" type="ORF">GCM10007968_01630</name>
</gene>
<evidence type="ECO:0000313" key="2">
    <source>
        <dbReference type="EMBL" id="GGL41443.1"/>
    </source>
</evidence>
<dbReference type="Pfam" id="PF14559">
    <property type="entry name" value="TPR_19"/>
    <property type="match status" value="1"/>
</dbReference>
<dbReference type="EMBL" id="BMOK01000001">
    <property type="protein sequence ID" value="GGL41443.1"/>
    <property type="molecule type" value="Genomic_DNA"/>
</dbReference>
<evidence type="ECO:0000256" key="1">
    <source>
        <dbReference type="SAM" id="MobiDB-lite"/>
    </source>
</evidence>
<dbReference type="Gene3D" id="1.25.40.10">
    <property type="entry name" value="Tetratricopeptide repeat domain"/>
    <property type="match status" value="1"/>
</dbReference>
<dbReference type="SUPFAM" id="SSF116965">
    <property type="entry name" value="Hypothetical protein MPN330"/>
    <property type="match status" value="1"/>
</dbReference>
<feature type="compositionally biased region" description="Basic and acidic residues" evidence="1">
    <location>
        <begin position="164"/>
        <end position="175"/>
    </location>
</feature>
<reference evidence="2" key="1">
    <citation type="journal article" date="2014" name="Int. J. Syst. Evol. Microbiol.">
        <title>Complete genome sequence of Corynebacterium casei LMG S-19264T (=DSM 44701T), isolated from a smear-ripened cheese.</title>
        <authorList>
            <consortium name="US DOE Joint Genome Institute (JGI-PGF)"/>
            <person name="Walter F."/>
            <person name="Albersmeier A."/>
            <person name="Kalinowski J."/>
            <person name="Ruckert C."/>
        </authorList>
    </citation>
    <scope>NUCLEOTIDE SEQUENCE</scope>
    <source>
        <strain evidence="2">JCM 15325</strain>
    </source>
</reference>
<feature type="region of interest" description="Disordered" evidence="1">
    <location>
        <begin position="146"/>
        <end position="175"/>
    </location>
</feature>
<proteinExistence type="predicted"/>
<evidence type="ECO:0000313" key="3">
    <source>
        <dbReference type="Proteomes" id="UP000654670"/>
    </source>
</evidence>
<protein>
    <recommendedName>
        <fullName evidence="4">Tetratricopeptide repeat protein</fullName>
    </recommendedName>
</protein>
<dbReference type="Proteomes" id="UP000654670">
    <property type="component" value="Unassembled WGS sequence"/>
</dbReference>
<reference evidence="2" key="2">
    <citation type="submission" date="2020-09" db="EMBL/GenBank/DDBJ databases">
        <authorList>
            <person name="Sun Q."/>
            <person name="Ohkuma M."/>
        </authorList>
    </citation>
    <scope>NUCLEOTIDE SEQUENCE</scope>
    <source>
        <strain evidence="2">JCM 15325</strain>
    </source>
</reference>
<sequence length="351" mass="40269">MKKNGKPVRREGKVVMLPDLESRLLNKAMSLVEEKNYGEARPLFGKLLELDAGDLKGLYGWAICSVELGDYHQAEEAVIQLLEGGAPHYDDVFRLYLTILIEKKDYQGALDKIDQMNSRKDLSADTKEFLRQMKRFCELRINEPGQVAETPGRKRQPHTNGSSRDLRSSEPIDWPALEKADPKTQMLLIRKLAGRLNNEYLPRMKQFLLDEKQNPEVKTMLMCVIKENHLASQIKVSKFGEVYHVTFDSQFLYKEFADQIEKQIESVLSSENPTLADLAKNVGRFFTMNAYPKPLDPPSAKVWAAVFSIRAAMAGDIEWEEDRILDLFDVSRKEFQAAVRTVREIEVRGTW</sequence>
<organism evidence="2 3">
    <name type="scientific">Sporolactobacillus putidus</name>
    <dbReference type="NCBI Taxonomy" id="492735"/>
    <lineage>
        <taxon>Bacteria</taxon>
        <taxon>Bacillati</taxon>
        <taxon>Bacillota</taxon>
        <taxon>Bacilli</taxon>
        <taxon>Bacillales</taxon>
        <taxon>Sporolactobacillaceae</taxon>
        <taxon>Sporolactobacillus</taxon>
    </lineage>
</organism>
<name>A0A917RWN4_9BACL</name>
<keyword evidence="3" id="KW-1185">Reference proteome</keyword>
<evidence type="ECO:0008006" key="4">
    <source>
        <dbReference type="Google" id="ProtNLM"/>
    </source>
</evidence>
<accession>A0A917RWN4</accession>
<dbReference type="RefSeq" id="WP_188800869.1">
    <property type="nucleotide sequence ID" value="NZ_BMOK01000001.1"/>
</dbReference>
<comment type="caution">
    <text evidence="2">The sequence shown here is derived from an EMBL/GenBank/DDBJ whole genome shotgun (WGS) entry which is preliminary data.</text>
</comment>
<dbReference type="AlphaFoldDB" id="A0A917RWN4"/>
<dbReference type="InterPro" id="IPR011990">
    <property type="entry name" value="TPR-like_helical_dom_sf"/>
</dbReference>